<dbReference type="InterPro" id="IPR011206">
    <property type="entry name" value="Citrate_lyase_beta/mcl1/mcl2"/>
</dbReference>
<feature type="binding site" evidence="5">
    <location>
        <position position="118"/>
    </location>
    <ligand>
        <name>substrate</name>
    </ligand>
</feature>
<dbReference type="InterPro" id="IPR005000">
    <property type="entry name" value="Aldolase/citrate-lyase_domain"/>
</dbReference>
<dbReference type="PANTHER" id="PTHR32308">
    <property type="entry name" value="LYASE BETA SUBUNIT, PUTATIVE (AFU_ORTHOLOGUE AFUA_4G13030)-RELATED"/>
    <property type="match status" value="1"/>
</dbReference>
<dbReference type="Proteomes" id="UP000253918">
    <property type="component" value="Unassembled WGS sequence"/>
</dbReference>
<dbReference type="OrthoDB" id="9800547at2"/>
<dbReference type="PIRSF" id="PIRSF015582">
    <property type="entry name" value="Cit_lyase_B"/>
    <property type="match status" value="1"/>
</dbReference>
<evidence type="ECO:0000256" key="4">
    <source>
        <dbReference type="ARBA" id="ARBA00022842"/>
    </source>
</evidence>
<reference evidence="8 9" key="1">
    <citation type="submission" date="2018-07" db="EMBL/GenBank/DDBJ databases">
        <title>a novel species of Sphingomonas isolated from the rhizosphere soil of Araceae plant.</title>
        <authorList>
            <person name="Zhiyong W."/>
            <person name="Qinglan Z."/>
            <person name="Zhiwei F."/>
            <person name="Ding X."/>
            <person name="Gejiao W."/>
            <person name="Shixue Z."/>
        </authorList>
    </citation>
    <scope>NUCLEOTIDE SEQUENCE [LARGE SCALE GENOMIC DNA]</scope>
    <source>
        <strain evidence="8 9">WZY 27</strain>
    </source>
</reference>
<dbReference type="SUPFAM" id="SSF51621">
    <property type="entry name" value="Phosphoenolpyruvate/pyruvate domain"/>
    <property type="match status" value="1"/>
</dbReference>
<keyword evidence="8" id="KW-0456">Lyase</keyword>
<dbReference type="GO" id="GO:0000287">
    <property type="term" value="F:magnesium ion binding"/>
    <property type="evidence" value="ECO:0007669"/>
    <property type="project" value="TreeGrafter"/>
</dbReference>
<sequence length="276" mass="28414">MKPHRSALFLPASNRRAIEKAQGLPCDVVILDLEDAVAPEAKGEARAQAVDAVRGGGFGARQVVVRINALTTPEGAADARALGEARPDAVLLPKVSRPADITHAQALLRDLPIWAMIETPAAVLALPAIAAVAGLECLVAGTNDLAKDLRCTPGEDRMPLLPHLAAIVVAARAHGLTALDGVSNVLAETEALVAECDQGARLGFDGKTLIHPAQIAAANRAFAPTEAQIAEARAIVAAFAAPEAAGKGAIRVDGRMVERLHLVASERVLALAAASA</sequence>
<keyword evidence="4 6" id="KW-0460">Magnesium</keyword>
<dbReference type="InterPro" id="IPR040442">
    <property type="entry name" value="Pyrv_kinase-like_dom_sf"/>
</dbReference>
<evidence type="ECO:0000256" key="6">
    <source>
        <dbReference type="PIRSR" id="PIRSR015582-2"/>
    </source>
</evidence>
<proteinExistence type="inferred from homology"/>
<feature type="binding site" evidence="6">
    <location>
        <position position="118"/>
    </location>
    <ligand>
        <name>Mg(2+)</name>
        <dbReference type="ChEBI" id="CHEBI:18420"/>
    </ligand>
</feature>
<evidence type="ECO:0000313" key="8">
    <source>
        <dbReference type="EMBL" id="RDE06142.1"/>
    </source>
</evidence>
<comment type="similarity">
    <text evidence="2">Belongs to the HpcH/HpaI aldolase family.</text>
</comment>
<dbReference type="GO" id="GO:0006107">
    <property type="term" value="P:oxaloacetate metabolic process"/>
    <property type="evidence" value="ECO:0007669"/>
    <property type="project" value="TreeGrafter"/>
</dbReference>
<comment type="cofactor">
    <cofactor evidence="1">
        <name>Mg(2+)</name>
        <dbReference type="ChEBI" id="CHEBI:18420"/>
    </cofactor>
</comment>
<evidence type="ECO:0000313" key="9">
    <source>
        <dbReference type="Proteomes" id="UP000253918"/>
    </source>
</evidence>
<evidence type="ECO:0000256" key="5">
    <source>
        <dbReference type="PIRSR" id="PIRSR015582-1"/>
    </source>
</evidence>
<feature type="domain" description="HpcH/HpaI aldolase/citrate lyase" evidence="7">
    <location>
        <begin position="5"/>
        <end position="212"/>
    </location>
</feature>
<evidence type="ECO:0000256" key="3">
    <source>
        <dbReference type="ARBA" id="ARBA00022723"/>
    </source>
</evidence>
<evidence type="ECO:0000256" key="2">
    <source>
        <dbReference type="ARBA" id="ARBA00005568"/>
    </source>
</evidence>
<feature type="binding site" evidence="6">
    <location>
        <position position="144"/>
    </location>
    <ligand>
        <name>Mg(2+)</name>
        <dbReference type="ChEBI" id="CHEBI:18420"/>
    </ligand>
</feature>
<dbReference type="EMBL" id="QQNB01000002">
    <property type="protein sequence ID" value="RDE06142.1"/>
    <property type="molecule type" value="Genomic_DNA"/>
</dbReference>
<accession>A0A369VYK9</accession>
<dbReference type="PANTHER" id="PTHR32308:SF10">
    <property type="entry name" value="CITRATE LYASE SUBUNIT BETA"/>
    <property type="match status" value="1"/>
</dbReference>
<feature type="binding site" evidence="5">
    <location>
        <position position="66"/>
    </location>
    <ligand>
        <name>substrate</name>
    </ligand>
</feature>
<comment type="caution">
    <text evidence="8">The sequence shown here is derived from an EMBL/GenBank/DDBJ whole genome shotgun (WGS) entry which is preliminary data.</text>
</comment>
<evidence type="ECO:0000259" key="7">
    <source>
        <dbReference type="Pfam" id="PF03328"/>
    </source>
</evidence>
<gene>
    <name evidence="8" type="ORF">DVW87_11450</name>
</gene>
<dbReference type="GO" id="GO:0016829">
    <property type="term" value="F:lyase activity"/>
    <property type="evidence" value="ECO:0007669"/>
    <property type="project" value="UniProtKB-KW"/>
</dbReference>
<dbReference type="InterPro" id="IPR015813">
    <property type="entry name" value="Pyrv/PenolPyrv_kinase-like_dom"/>
</dbReference>
<keyword evidence="3 6" id="KW-0479">Metal-binding</keyword>
<dbReference type="Gene3D" id="3.20.20.60">
    <property type="entry name" value="Phosphoenolpyruvate-binding domains"/>
    <property type="match status" value="1"/>
</dbReference>
<dbReference type="Pfam" id="PF03328">
    <property type="entry name" value="HpcH_HpaI"/>
    <property type="match status" value="1"/>
</dbReference>
<evidence type="ECO:0000256" key="1">
    <source>
        <dbReference type="ARBA" id="ARBA00001946"/>
    </source>
</evidence>
<keyword evidence="9" id="KW-1185">Reference proteome</keyword>
<name>A0A369VYK9_9SPHN</name>
<dbReference type="AlphaFoldDB" id="A0A369VYK9"/>
<protein>
    <submittedName>
        <fullName evidence="8">CoA ester lyase</fullName>
    </submittedName>
</protein>
<organism evidence="8 9">
    <name type="scientific">Sphingomonas aracearum</name>
    <dbReference type="NCBI Taxonomy" id="2283317"/>
    <lineage>
        <taxon>Bacteria</taxon>
        <taxon>Pseudomonadati</taxon>
        <taxon>Pseudomonadota</taxon>
        <taxon>Alphaproteobacteria</taxon>
        <taxon>Sphingomonadales</taxon>
        <taxon>Sphingomonadaceae</taxon>
        <taxon>Sphingomonas</taxon>
    </lineage>
</organism>